<dbReference type="Gene3D" id="2.60.120.200">
    <property type="match status" value="1"/>
</dbReference>
<protein>
    <submittedName>
        <fullName evidence="1">Uncharacterized protein</fullName>
    </submittedName>
</protein>
<dbReference type="Gene3D" id="3.20.20.190">
    <property type="entry name" value="Phosphatidylinositol (PI) phosphodiesterase"/>
    <property type="match status" value="1"/>
</dbReference>
<name>A0ABT7ENV7_9GAMM</name>
<evidence type="ECO:0000313" key="2">
    <source>
        <dbReference type="Proteomes" id="UP001231915"/>
    </source>
</evidence>
<organism evidence="1 2">
    <name type="scientific">Pseudoalteromonas obscura</name>
    <dbReference type="NCBI Taxonomy" id="3048491"/>
    <lineage>
        <taxon>Bacteria</taxon>
        <taxon>Pseudomonadati</taxon>
        <taxon>Pseudomonadota</taxon>
        <taxon>Gammaproteobacteria</taxon>
        <taxon>Alteromonadales</taxon>
        <taxon>Pseudoalteromonadaceae</taxon>
        <taxon>Pseudoalteromonas</taxon>
    </lineage>
</organism>
<proteinExistence type="predicted"/>
<dbReference type="PROSITE" id="PS50007">
    <property type="entry name" value="PIPLC_X_DOMAIN"/>
    <property type="match status" value="1"/>
</dbReference>
<dbReference type="RefSeq" id="WP_284137857.1">
    <property type="nucleotide sequence ID" value="NZ_JASJUT010000007.1"/>
</dbReference>
<comment type="caution">
    <text evidence="1">The sequence shown here is derived from an EMBL/GenBank/DDBJ whole genome shotgun (WGS) entry which is preliminary data.</text>
</comment>
<gene>
    <name evidence="1" type="ORF">QNM18_16620</name>
</gene>
<accession>A0ABT7ENV7</accession>
<keyword evidence="2" id="KW-1185">Reference proteome</keyword>
<dbReference type="InterPro" id="IPR013320">
    <property type="entry name" value="ConA-like_dom_sf"/>
</dbReference>
<reference evidence="1 2" key="1">
    <citation type="submission" date="2023-05" db="EMBL/GenBank/DDBJ databases">
        <title>Pseudoalteromonas ardens sp. nov., Pseudoalteromonas obscura sp. nov., and Pseudoalteromonas umbrosa sp. nov., isolated from the coral Montipora capitata.</title>
        <authorList>
            <person name="Thomas E.M."/>
            <person name="Smith E.M."/>
            <person name="Papke E."/>
            <person name="Shlafstein M.D."/>
            <person name="Oline D.K."/>
            <person name="Videau P."/>
            <person name="Saw J.H."/>
            <person name="Strangman W.K."/>
            <person name="Ushijima B."/>
        </authorList>
    </citation>
    <scope>NUCLEOTIDE SEQUENCE [LARGE SCALE GENOMIC DNA]</scope>
    <source>
        <strain evidence="1 2">P94</strain>
    </source>
</reference>
<dbReference type="SUPFAM" id="SSF49899">
    <property type="entry name" value="Concanavalin A-like lectins/glucanases"/>
    <property type="match status" value="1"/>
</dbReference>
<evidence type="ECO:0000313" key="1">
    <source>
        <dbReference type="EMBL" id="MDK2596675.1"/>
    </source>
</evidence>
<dbReference type="EMBL" id="JASJUT010000007">
    <property type="protein sequence ID" value="MDK2596675.1"/>
    <property type="molecule type" value="Genomic_DNA"/>
</dbReference>
<sequence>MAINQTKFKLRFINTLIFLLSVFSLVFGFRAVASSFTAIPDLATTPLGNKVAVSCHNCYNGPGNQIYNLGQANSKINKALSNGANLIELDLAYNTNNSPNICVSHEGVEANLCKSSQPSLEGILSNSILKRSKASLFIEITRITAEDEQNFTTKFLDTLLKYPEYAASHRPVYFRAFQNKLGYLTKIQNELITNHRYASIRNHVRFSVLYIDRNWGGAGSIKALQQQIKKQVADNNFHIAEFNYQMKDLLSATRYSKSLGLDVGIFTIPARFGDAMTAALRNEVDQITTEYRVDLTRDVIEEKNQIAYLNAAGCQSQSDSQVSYSYNYLGGKNTVNELVNIPATPSSYGTPALWFDSAGEDRFSCSLDFRSNQGLSSRALSLGNRNNAQGEGFLVTANVNFDKLNNLPEGTMAIVNKSQSGGFALELVKQGSQVKIRFGVHVNGAYRYKSYDINNTGISGANSKLNLTDAYFLIGAYDGNGGVYLWIDNRQSGHVDSYNGTVTIHNEDILIGADPEPSAAKGARFFFDGLIQQVSILAWDDHNTGTN</sequence>
<dbReference type="Proteomes" id="UP001231915">
    <property type="component" value="Unassembled WGS sequence"/>
</dbReference>
<dbReference type="InterPro" id="IPR017946">
    <property type="entry name" value="PLC-like_Pdiesterase_TIM-brl"/>
</dbReference>